<keyword evidence="10" id="KW-0472">Membrane</keyword>
<dbReference type="PANTHER" id="PTHR43166">
    <property type="entry name" value="AMINO ACID IMPORT ATP-BINDING PROTEIN"/>
    <property type="match status" value="1"/>
</dbReference>
<dbReference type="InterPro" id="IPR018449">
    <property type="entry name" value="NIL_domain"/>
</dbReference>
<dbReference type="InterPro" id="IPR027417">
    <property type="entry name" value="P-loop_NTPase"/>
</dbReference>
<evidence type="ECO:0000256" key="2">
    <source>
        <dbReference type="ARBA" id="ARBA00005417"/>
    </source>
</evidence>
<dbReference type="InterPro" id="IPR045865">
    <property type="entry name" value="ACT-like_dom_sf"/>
</dbReference>
<evidence type="ECO:0000259" key="11">
    <source>
        <dbReference type="PROSITE" id="PS50893"/>
    </source>
</evidence>
<dbReference type="FunFam" id="3.40.50.300:FF:000056">
    <property type="entry name" value="Cell division ATP-binding protein FtsE"/>
    <property type="match status" value="1"/>
</dbReference>
<feature type="domain" description="ABC transporter" evidence="11">
    <location>
        <begin position="2"/>
        <end position="242"/>
    </location>
</feature>
<dbReference type="PANTHER" id="PTHR43166:SF30">
    <property type="entry name" value="METHIONINE IMPORT ATP-BINDING PROTEIN METN"/>
    <property type="match status" value="1"/>
</dbReference>
<reference evidence="13" key="1">
    <citation type="submission" date="2016-01" db="EMBL/GenBank/DDBJ databases">
        <title>Draft genome of Chromobacterium sp. F49.</title>
        <authorList>
            <person name="Hong K.W."/>
        </authorList>
    </citation>
    <scope>NUCLEOTIDE SEQUENCE [LARGE SCALE GENOMIC DNA]</scope>
    <source>
        <strain evidence="13">CN10</strain>
    </source>
</reference>
<keyword evidence="4" id="KW-0813">Transport</keyword>
<dbReference type="RefSeq" id="WP_066611487.1">
    <property type="nucleotide sequence ID" value="NZ_LQQU01000017.1"/>
</dbReference>
<accession>A0A163CKT3</accession>
<evidence type="ECO:0000256" key="6">
    <source>
        <dbReference type="ARBA" id="ARBA00022741"/>
    </source>
</evidence>
<dbReference type="InterPro" id="IPR041701">
    <property type="entry name" value="MetN_ABC"/>
</dbReference>
<evidence type="ECO:0000256" key="5">
    <source>
        <dbReference type="ARBA" id="ARBA00022475"/>
    </source>
</evidence>
<dbReference type="OrthoDB" id="9802264at2"/>
<gene>
    <name evidence="12" type="ORF">AVW16_09750</name>
</gene>
<evidence type="ECO:0000256" key="7">
    <source>
        <dbReference type="ARBA" id="ARBA00022840"/>
    </source>
</evidence>
<sequence length="337" mass="36436">MIRLENLQKTFVVDGRAVPALNGISLDVPEGEVFGIIGRSGAGKSTLIRMLNLLERPDSGRIAIDGRDITGLSDAALRGVRQQIGMVFQHFNLLSSRTVAENVRLPLELTASGSRAEQDARVAELLELVGLAAHRDKYPSQLSGGQKQRVGIARALANRPKLLLCDEATSALDPQTTQSILDLIADINRKLNLTVVLITHEMGVIRRIADRVAVIDGGRIVEMGPVAEVFLHPQHAATQSMVAELSHADELADSGLLDSATGAVWRLTFVGATTHEPILFDTASRYGLSFSLLQGTVSRLKDLPYGQLVVEWHGEAARLAEAREGLSARNVVVEVLR</sequence>
<keyword evidence="9" id="KW-0029">Amino-acid transport</keyword>
<evidence type="ECO:0000256" key="4">
    <source>
        <dbReference type="ARBA" id="ARBA00022448"/>
    </source>
</evidence>
<name>A0A163CKT3_9NEIS</name>
<dbReference type="Gene3D" id="3.30.70.260">
    <property type="match status" value="1"/>
</dbReference>
<dbReference type="GO" id="GO:0005524">
    <property type="term" value="F:ATP binding"/>
    <property type="evidence" value="ECO:0007669"/>
    <property type="project" value="UniProtKB-KW"/>
</dbReference>
<evidence type="ECO:0000256" key="1">
    <source>
        <dbReference type="ARBA" id="ARBA00002579"/>
    </source>
</evidence>
<dbReference type="SMART" id="SM00382">
    <property type="entry name" value="AAA"/>
    <property type="match status" value="1"/>
</dbReference>
<comment type="caution">
    <text evidence="12">The sequence shown here is derived from an EMBL/GenBank/DDBJ whole genome shotgun (WGS) entry which is preliminary data.</text>
</comment>
<evidence type="ECO:0000256" key="10">
    <source>
        <dbReference type="ARBA" id="ARBA00023136"/>
    </source>
</evidence>
<keyword evidence="8" id="KW-1278">Translocase</keyword>
<keyword evidence="6" id="KW-0547">Nucleotide-binding</keyword>
<keyword evidence="7 12" id="KW-0067">ATP-binding</keyword>
<dbReference type="InterPro" id="IPR050086">
    <property type="entry name" value="MetN_ABC_transporter-like"/>
</dbReference>
<protein>
    <recommendedName>
        <fullName evidence="3">Cell division ATP-binding protein FtsE</fullName>
    </recommendedName>
</protein>
<evidence type="ECO:0000313" key="12">
    <source>
        <dbReference type="EMBL" id="KZE32667.1"/>
    </source>
</evidence>
<dbReference type="STRING" id="1452487.AVW16_09750"/>
<evidence type="ECO:0000313" key="13">
    <source>
        <dbReference type="Proteomes" id="UP000076625"/>
    </source>
</evidence>
<dbReference type="InterPro" id="IPR003593">
    <property type="entry name" value="AAA+_ATPase"/>
</dbReference>
<dbReference type="EMBL" id="LQQU01000017">
    <property type="protein sequence ID" value="KZE32667.1"/>
    <property type="molecule type" value="Genomic_DNA"/>
</dbReference>
<dbReference type="Pfam" id="PF00005">
    <property type="entry name" value="ABC_tran"/>
    <property type="match status" value="1"/>
</dbReference>
<dbReference type="AlphaFoldDB" id="A0A163CKT3"/>
<dbReference type="GO" id="GO:0006865">
    <property type="term" value="P:amino acid transport"/>
    <property type="evidence" value="ECO:0007669"/>
    <property type="project" value="UniProtKB-KW"/>
</dbReference>
<dbReference type="PROSITE" id="PS00211">
    <property type="entry name" value="ABC_TRANSPORTER_1"/>
    <property type="match status" value="1"/>
</dbReference>
<keyword evidence="5" id="KW-1003">Cell membrane</keyword>
<evidence type="ECO:0000256" key="8">
    <source>
        <dbReference type="ARBA" id="ARBA00022967"/>
    </source>
</evidence>
<dbReference type="SMART" id="SM00930">
    <property type="entry name" value="NIL"/>
    <property type="match status" value="1"/>
</dbReference>
<dbReference type="PROSITE" id="PS50893">
    <property type="entry name" value="ABC_TRANSPORTER_2"/>
    <property type="match status" value="1"/>
</dbReference>
<dbReference type="SUPFAM" id="SSF55021">
    <property type="entry name" value="ACT-like"/>
    <property type="match status" value="1"/>
</dbReference>
<dbReference type="CDD" id="cd03258">
    <property type="entry name" value="ABC_MetN_methionine_transporter"/>
    <property type="match status" value="1"/>
</dbReference>
<comment type="similarity">
    <text evidence="2">Belongs to the ABC transporter superfamily.</text>
</comment>
<dbReference type="Pfam" id="PF09383">
    <property type="entry name" value="NIL"/>
    <property type="match status" value="1"/>
</dbReference>
<dbReference type="InterPro" id="IPR017871">
    <property type="entry name" value="ABC_transporter-like_CS"/>
</dbReference>
<dbReference type="InterPro" id="IPR003439">
    <property type="entry name" value="ABC_transporter-like_ATP-bd"/>
</dbReference>
<evidence type="ECO:0000256" key="9">
    <source>
        <dbReference type="ARBA" id="ARBA00022970"/>
    </source>
</evidence>
<keyword evidence="13" id="KW-1185">Reference proteome</keyword>
<organism evidence="12 13">
    <name type="scientific">Crenobacter luteus</name>
    <dbReference type="NCBI Taxonomy" id="1452487"/>
    <lineage>
        <taxon>Bacteria</taxon>
        <taxon>Pseudomonadati</taxon>
        <taxon>Pseudomonadota</taxon>
        <taxon>Betaproteobacteria</taxon>
        <taxon>Neisseriales</taxon>
        <taxon>Neisseriaceae</taxon>
        <taxon>Crenobacter</taxon>
    </lineage>
</organism>
<dbReference type="GO" id="GO:0016887">
    <property type="term" value="F:ATP hydrolysis activity"/>
    <property type="evidence" value="ECO:0007669"/>
    <property type="project" value="InterPro"/>
</dbReference>
<dbReference type="Proteomes" id="UP000076625">
    <property type="component" value="Unassembled WGS sequence"/>
</dbReference>
<dbReference type="GO" id="GO:0005886">
    <property type="term" value="C:plasma membrane"/>
    <property type="evidence" value="ECO:0007669"/>
    <property type="project" value="UniProtKB-ARBA"/>
</dbReference>
<dbReference type="SUPFAM" id="SSF52540">
    <property type="entry name" value="P-loop containing nucleoside triphosphate hydrolases"/>
    <property type="match status" value="1"/>
</dbReference>
<dbReference type="Gene3D" id="3.40.50.300">
    <property type="entry name" value="P-loop containing nucleotide triphosphate hydrolases"/>
    <property type="match status" value="1"/>
</dbReference>
<evidence type="ECO:0000256" key="3">
    <source>
        <dbReference type="ARBA" id="ARBA00020019"/>
    </source>
</evidence>
<proteinExistence type="inferred from homology"/>
<comment type="function">
    <text evidence="1">Part of the ABC transporter FtsEX involved in cellular division. Important for assembly or stability of the septal ring.</text>
</comment>